<dbReference type="SMART" id="SM00799">
    <property type="entry name" value="DENN"/>
    <property type="match status" value="1"/>
</dbReference>
<dbReference type="InterPro" id="IPR001194">
    <property type="entry name" value="cDENN_dom"/>
</dbReference>
<dbReference type="OMA" id="GNRCIRE"/>
<feature type="domain" description="UDENN" evidence="1">
    <location>
        <begin position="139"/>
        <end position="755"/>
    </location>
</feature>
<evidence type="ECO:0000259" key="1">
    <source>
        <dbReference type="PROSITE" id="PS50211"/>
    </source>
</evidence>
<organism evidence="2 3">
    <name type="scientific">Zostera marina</name>
    <name type="common">Eelgrass</name>
    <dbReference type="NCBI Taxonomy" id="29655"/>
    <lineage>
        <taxon>Eukaryota</taxon>
        <taxon>Viridiplantae</taxon>
        <taxon>Streptophyta</taxon>
        <taxon>Embryophyta</taxon>
        <taxon>Tracheophyta</taxon>
        <taxon>Spermatophyta</taxon>
        <taxon>Magnoliopsida</taxon>
        <taxon>Liliopsida</taxon>
        <taxon>Zosteraceae</taxon>
        <taxon>Zostera</taxon>
    </lineage>
</organism>
<dbReference type="PANTHER" id="PTHR15288:SF4">
    <property type="entry name" value="OS02G0777100 PROTEIN"/>
    <property type="match status" value="1"/>
</dbReference>
<dbReference type="AlphaFoldDB" id="A0A0K9NKH9"/>
<evidence type="ECO:0000313" key="3">
    <source>
        <dbReference type="Proteomes" id="UP000036987"/>
    </source>
</evidence>
<gene>
    <name evidence="2" type="ORF">ZOSMA_87G00180</name>
</gene>
<dbReference type="InterPro" id="IPR043153">
    <property type="entry name" value="DENN_C"/>
</dbReference>
<name>A0A0K9NKH9_ZOSMR</name>
<dbReference type="OrthoDB" id="6019893at2759"/>
<dbReference type="Pfam" id="PF03456">
    <property type="entry name" value="uDENN"/>
    <property type="match status" value="1"/>
</dbReference>
<reference evidence="3" key="1">
    <citation type="journal article" date="2016" name="Nature">
        <title>The genome of the seagrass Zostera marina reveals angiosperm adaptation to the sea.</title>
        <authorList>
            <person name="Olsen J.L."/>
            <person name="Rouze P."/>
            <person name="Verhelst B."/>
            <person name="Lin Y.-C."/>
            <person name="Bayer T."/>
            <person name="Collen J."/>
            <person name="Dattolo E."/>
            <person name="De Paoli E."/>
            <person name="Dittami S."/>
            <person name="Maumus F."/>
            <person name="Michel G."/>
            <person name="Kersting A."/>
            <person name="Lauritano C."/>
            <person name="Lohaus R."/>
            <person name="Toepel M."/>
            <person name="Tonon T."/>
            <person name="Vanneste K."/>
            <person name="Amirebrahimi M."/>
            <person name="Brakel J."/>
            <person name="Bostroem C."/>
            <person name="Chovatia M."/>
            <person name="Grimwood J."/>
            <person name="Jenkins J.W."/>
            <person name="Jueterbock A."/>
            <person name="Mraz A."/>
            <person name="Stam W.T."/>
            <person name="Tice H."/>
            <person name="Bornberg-Bauer E."/>
            <person name="Green P.J."/>
            <person name="Pearson G.A."/>
            <person name="Procaccini G."/>
            <person name="Duarte C.M."/>
            <person name="Schmutz J."/>
            <person name="Reusch T.B.H."/>
            <person name="Van de Peer Y."/>
        </authorList>
    </citation>
    <scope>NUCLEOTIDE SEQUENCE [LARGE SCALE GENOMIC DNA]</scope>
    <source>
        <strain evidence="3">cv. Finnish</strain>
    </source>
</reference>
<dbReference type="PROSITE" id="PS50211">
    <property type="entry name" value="DENN"/>
    <property type="match status" value="1"/>
</dbReference>
<comment type="caution">
    <text evidence="2">The sequence shown here is derived from an EMBL/GenBank/DDBJ whole genome shotgun (WGS) entry which is preliminary data.</text>
</comment>
<sequence>MDKNRDSGNLVWNDVTRVVSAAASAAVSVAASAAATHPSIVLSSKDNGSNSQLQKLQRHVSRVLKGLSPPQQQANSRAYNPEVLTTQKRQWARFQNHKSVKEPSRIFESLVILGLHPDSDVQALQKQFSNKNPDCIKRSRTALNDLEQLQAGVNLEPQVLFAYPPEKELPLNYQDLLSFCFPGGLKIHAVERTPSMSELNEILIGQEHLKQSDLSFVFRLQAADSSTLYGCCVLIEEIVQKPSGLISILSEEKPVNPPISISSHHIITAPRCYCILSRLPFFELHFGVLKSILFEERLQRLTDGIEFLNMIARVENSTEDTAELTLDDLAVKEVTSRDVGEYHTRSSGTNSEHVDAIEMSNIIGCSIDNHLISSSEKDYKVNSSNGCVNKTSKTLEKKFPKAVLSLLRFQHSKSNMSSSSFRNPIIEEEHEEPSSSDHKEILAWAKANNHGCLQIICEYYKLHCPAKGFTLTYKPLEHLHPIEYYRSGETHMHIASSSVNLQSYNTNLEFIESRNALLVEEASALSVWTTACICGSLGLENILLLFTGALLEKQIVVVCSNLGILSAVVLSIIPLIRPYQWECLLMPVLPSDMLEFLDAPVPYIVGIKGKTTEINSKLANTILIDADKNQVRSHSLPQLPQQKELLASLSPHYAVLVGESFLARKRLVYECTDTQVKAANCFLEVLRSYLYSLCSNLRSHTITNVQSNDDKVSLLIKESFIDSFPRCDRPFMKLFLETQLFSVHTDLVLSYYQKD</sequence>
<dbReference type="InterPro" id="IPR051942">
    <property type="entry name" value="DENN_domain_containing_2"/>
</dbReference>
<accession>A0A0K9NKH9</accession>
<dbReference type="EMBL" id="LFYR01002091">
    <property type="protein sequence ID" value="KMZ57276.1"/>
    <property type="molecule type" value="Genomic_DNA"/>
</dbReference>
<proteinExistence type="predicted"/>
<dbReference type="InterPro" id="IPR037516">
    <property type="entry name" value="Tripartite_DENN"/>
</dbReference>
<dbReference type="InterPro" id="IPR005113">
    <property type="entry name" value="uDENN_dom"/>
</dbReference>
<evidence type="ECO:0000313" key="2">
    <source>
        <dbReference type="EMBL" id="KMZ57276.1"/>
    </source>
</evidence>
<dbReference type="Gene3D" id="3.30.450.200">
    <property type="match status" value="1"/>
</dbReference>
<dbReference type="Gene3D" id="3.40.50.11500">
    <property type="match status" value="1"/>
</dbReference>
<dbReference type="SMART" id="SM00800">
    <property type="entry name" value="uDENN"/>
    <property type="match status" value="1"/>
</dbReference>
<keyword evidence="3" id="KW-1185">Reference proteome</keyword>
<protein>
    <recommendedName>
        <fullName evidence="1">UDENN domain-containing protein</fullName>
    </recommendedName>
</protein>
<dbReference type="Pfam" id="PF02141">
    <property type="entry name" value="DENN"/>
    <property type="match status" value="1"/>
</dbReference>
<dbReference type="PANTHER" id="PTHR15288">
    <property type="entry name" value="DENN DOMAIN-CONTAINING PROTEIN 2"/>
    <property type="match status" value="1"/>
</dbReference>
<dbReference type="Proteomes" id="UP000036987">
    <property type="component" value="Unassembled WGS sequence"/>
</dbReference>